<evidence type="ECO:0000259" key="3">
    <source>
        <dbReference type="SMART" id="SM00062"/>
    </source>
</evidence>
<dbReference type="Pfam" id="PF00497">
    <property type="entry name" value="SBP_bac_3"/>
    <property type="match status" value="1"/>
</dbReference>
<evidence type="ECO:0000256" key="2">
    <source>
        <dbReference type="SAM" id="MobiDB-lite"/>
    </source>
</evidence>
<feature type="region of interest" description="Disordered" evidence="2">
    <location>
        <begin position="1"/>
        <end position="22"/>
    </location>
</feature>
<organism evidence="4 5">
    <name type="scientific">Achromobacter aloeverae</name>
    <dbReference type="NCBI Taxonomy" id="1750518"/>
    <lineage>
        <taxon>Bacteria</taxon>
        <taxon>Pseudomonadati</taxon>
        <taxon>Pseudomonadota</taxon>
        <taxon>Betaproteobacteria</taxon>
        <taxon>Burkholderiales</taxon>
        <taxon>Alcaligenaceae</taxon>
        <taxon>Achromobacter</taxon>
    </lineage>
</organism>
<dbReference type="Proteomes" id="UP000290849">
    <property type="component" value="Unassembled WGS sequence"/>
</dbReference>
<feature type="domain" description="Solute-binding protein family 3/N-terminal" evidence="3">
    <location>
        <begin position="73"/>
        <end position="292"/>
    </location>
</feature>
<keyword evidence="1" id="KW-0732">Signal</keyword>
<dbReference type="SMART" id="SM00062">
    <property type="entry name" value="PBPb"/>
    <property type="match status" value="1"/>
</dbReference>
<dbReference type="AlphaFoldDB" id="A0A4Q1HCK2"/>
<comment type="caution">
    <text evidence="4">The sequence shown here is derived from an EMBL/GenBank/DDBJ whole genome shotgun (WGS) entry which is preliminary data.</text>
</comment>
<dbReference type="InterPro" id="IPR001638">
    <property type="entry name" value="Solute-binding_3/MltF_N"/>
</dbReference>
<name>A0A4Q1HCK2_9BURK</name>
<dbReference type="EMBL" id="PYAL01000010">
    <property type="protein sequence ID" value="RXN83388.1"/>
    <property type="molecule type" value="Genomic_DNA"/>
</dbReference>
<dbReference type="Gene3D" id="3.40.190.10">
    <property type="entry name" value="Periplasmic binding protein-like II"/>
    <property type="match status" value="2"/>
</dbReference>
<accession>A0A4Q1HCK2</accession>
<evidence type="ECO:0000313" key="5">
    <source>
        <dbReference type="Proteomes" id="UP000290849"/>
    </source>
</evidence>
<dbReference type="PANTHER" id="PTHR35936:SF17">
    <property type="entry name" value="ARGININE-BINDING EXTRACELLULAR PROTEIN ARTP"/>
    <property type="match status" value="1"/>
</dbReference>
<sequence>MGAIRIPPGGQARPRGAGQSEAHQALSCTQETAVITRRSFVSATCAFGLGSMISMPAFAQNESTMERVKRTKVLRTGFIAGAAPYYVKSVATGQWQGFCVDFANHLAESMGVKLQAIDTTWGNAVLDLQSNKIDCMFGLAPTEQRKKTVGFTDPLFQNTFTLVAKKSFDPKTWEDVNKPEVRLSVDQGSNQDTFATQTLTKAALHRFETSGDATLALQTGRVDAQVLVILLAVTVLSKSPQLGHLVIPTPAATAPTSIGVQKEPDQAFTAYVNQWLTTERSKGAIKQTIVDNMQKLAGVDPKLFPKEATF</sequence>
<gene>
    <name evidence="4" type="ORF">C7R54_28365</name>
</gene>
<keyword evidence="5" id="KW-1185">Reference proteome</keyword>
<feature type="compositionally biased region" description="Low complexity" evidence="2">
    <location>
        <begin position="1"/>
        <end position="19"/>
    </location>
</feature>
<proteinExistence type="predicted"/>
<dbReference type="PANTHER" id="PTHR35936">
    <property type="entry name" value="MEMBRANE-BOUND LYTIC MUREIN TRANSGLYCOSYLASE F"/>
    <property type="match status" value="1"/>
</dbReference>
<evidence type="ECO:0000256" key="1">
    <source>
        <dbReference type="ARBA" id="ARBA00022729"/>
    </source>
</evidence>
<dbReference type="OrthoDB" id="8994218at2"/>
<evidence type="ECO:0000313" key="4">
    <source>
        <dbReference type="EMBL" id="RXN83388.1"/>
    </source>
</evidence>
<dbReference type="SUPFAM" id="SSF53850">
    <property type="entry name" value="Periplasmic binding protein-like II"/>
    <property type="match status" value="1"/>
</dbReference>
<reference evidence="4 5" key="1">
    <citation type="journal article" date="2017" name="Int. J. Syst. Evol. Microbiol.">
        <title>Achromobacter aloeverae sp. nov., isolated from the root of Aloe vera (L.) Burm.f.</title>
        <authorList>
            <person name="Kuncharoen N."/>
            <person name="Muramatsu Y."/>
            <person name="Shibata C."/>
            <person name="Kamakura Y."/>
            <person name="Nakagawa Y."/>
            <person name="Tanasupawat S."/>
        </authorList>
    </citation>
    <scope>NUCLEOTIDE SEQUENCE [LARGE SCALE GENOMIC DNA]</scope>
    <source>
        <strain evidence="4 5">AVA-1</strain>
    </source>
</reference>
<protein>
    <submittedName>
        <fullName evidence="4">ABC transporter substrate-binding protein</fullName>
    </submittedName>
</protein>